<gene>
    <name evidence="2" type="ORF">JOC86_000093</name>
</gene>
<comment type="caution">
    <text evidence="2">The sequence shown here is derived from an EMBL/GenBank/DDBJ whole genome shotgun (WGS) entry which is preliminary data.</text>
</comment>
<keyword evidence="1" id="KW-1133">Transmembrane helix</keyword>
<keyword evidence="3" id="KW-1185">Reference proteome</keyword>
<evidence type="ECO:0008006" key="4">
    <source>
        <dbReference type="Google" id="ProtNLM"/>
    </source>
</evidence>
<protein>
    <recommendedName>
        <fullName evidence="4">ATP synthase F0 subunit 8</fullName>
    </recommendedName>
</protein>
<name>A0ABS2N7I5_9BACI</name>
<reference evidence="2 3" key="1">
    <citation type="submission" date="2021-01" db="EMBL/GenBank/DDBJ databases">
        <title>Genomic Encyclopedia of Type Strains, Phase IV (KMG-IV): sequencing the most valuable type-strain genomes for metagenomic binning, comparative biology and taxonomic classification.</title>
        <authorList>
            <person name="Goeker M."/>
        </authorList>
    </citation>
    <scope>NUCLEOTIDE SEQUENCE [LARGE SCALE GENOMIC DNA]</scope>
    <source>
        <strain evidence="2 3">DSM 24834</strain>
    </source>
</reference>
<sequence>MLFGMEYLPDWFWWVAIFWVLGFIGFSWLWMNR</sequence>
<organism evidence="2 3">
    <name type="scientific">Rossellomorea pakistanensis</name>
    <dbReference type="NCBI Taxonomy" id="992288"/>
    <lineage>
        <taxon>Bacteria</taxon>
        <taxon>Bacillati</taxon>
        <taxon>Bacillota</taxon>
        <taxon>Bacilli</taxon>
        <taxon>Bacillales</taxon>
        <taxon>Bacillaceae</taxon>
        <taxon>Rossellomorea</taxon>
    </lineage>
</organism>
<dbReference type="Proteomes" id="UP001646157">
    <property type="component" value="Unassembled WGS sequence"/>
</dbReference>
<feature type="transmembrane region" description="Helical" evidence="1">
    <location>
        <begin position="12"/>
        <end position="31"/>
    </location>
</feature>
<proteinExistence type="predicted"/>
<keyword evidence="1" id="KW-0472">Membrane</keyword>
<accession>A0ABS2N7I5</accession>
<keyword evidence="1" id="KW-0812">Transmembrane</keyword>
<evidence type="ECO:0000256" key="1">
    <source>
        <dbReference type="SAM" id="Phobius"/>
    </source>
</evidence>
<evidence type="ECO:0000313" key="2">
    <source>
        <dbReference type="EMBL" id="MBM7583556.1"/>
    </source>
</evidence>
<dbReference type="EMBL" id="JAFBDZ010000001">
    <property type="protein sequence ID" value="MBM7583556.1"/>
    <property type="molecule type" value="Genomic_DNA"/>
</dbReference>
<evidence type="ECO:0000313" key="3">
    <source>
        <dbReference type="Proteomes" id="UP001646157"/>
    </source>
</evidence>